<accession>A0A6L5XEF6</accession>
<dbReference type="AlphaFoldDB" id="A0A6L5XEF6"/>
<keyword evidence="2" id="KW-1185">Reference proteome</keyword>
<evidence type="ECO:0000313" key="1">
    <source>
        <dbReference type="EMBL" id="MSS17748.1"/>
    </source>
</evidence>
<protein>
    <submittedName>
        <fullName evidence="1">Uncharacterized protein</fullName>
    </submittedName>
</protein>
<reference evidence="1 2" key="1">
    <citation type="submission" date="2019-08" db="EMBL/GenBank/DDBJ databases">
        <title>In-depth cultivation of the pig gut microbiome towards novel bacterial diversity and tailored functional studies.</title>
        <authorList>
            <person name="Wylensek D."/>
            <person name="Hitch T.C.A."/>
            <person name="Clavel T."/>
        </authorList>
    </citation>
    <scope>NUCLEOTIDE SEQUENCE [LARGE SCALE GENOMIC DNA]</scope>
    <source>
        <strain evidence="1 2">Oil-RF-744-WCA-WT-10</strain>
    </source>
</reference>
<gene>
    <name evidence="1" type="ORF">FYJ29_08270</name>
</gene>
<dbReference type="EMBL" id="VULT01000012">
    <property type="protein sequence ID" value="MSS17748.1"/>
    <property type="molecule type" value="Genomic_DNA"/>
</dbReference>
<name>A0A6L5XEF6_9BACT</name>
<comment type="caution">
    <text evidence="1">The sequence shown here is derived from an EMBL/GenBank/DDBJ whole genome shotgun (WGS) entry which is preliminary data.</text>
</comment>
<organism evidence="1 2">
    <name type="scientific">Sodaliphilus pleomorphus</name>
    <dbReference type="NCBI Taxonomy" id="2606626"/>
    <lineage>
        <taxon>Bacteria</taxon>
        <taxon>Pseudomonadati</taxon>
        <taxon>Bacteroidota</taxon>
        <taxon>Bacteroidia</taxon>
        <taxon>Bacteroidales</taxon>
        <taxon>Muribaculaceae</taxon>
        <taxon>Sodaliphilus</taxon>
    </lineage>
</organism>
<dbReference type="Proteomes" id="UP000483362">
    <property type="component" value="Unassembled WGS sequence"/>
</dbReference>
<sequence length="69" mass="7853">MKATKLTIGFREWSKLADFVETINEEDEMVAYQIDNTTALLVAAGECGLAWIEAQAAQWFEDYYTTIVK</sequence>
<evidence type="ECO:0000313" key="2">
    <source>
        <dbReference type="Proteomes" id="UP000483362"/>
    </source>
</evidence>
<proteinExistence type="predicted"/>
<dbReference type="RefSeq" id="WP_154326423.1">
    <property type="nucleotide sequence ID" value="NZ_CP045696.1"/>
</dbReference>